<dbReference type="InterPro" id="IPR003691">
    <property type="entry name" value="FluC"/>
</dbReference>
<comment type="subcellular location">
    <subcellularLocation>
        <location evidence="1 10">Cell membrane</location>
        <topology evidence="1 10">Multi-pass membrane protein</topology>
    </subcellularLocation>
</comment>
<proteinExistence type="inferred from homology"/>
<gene>
    <name evidence="10" type="primary">fluC</name>
    <name evidence="10" type="synonym">crcB</name>
    <name evidence="11" type="ORF">SAMN04487968_105245</name>
</gene>
<evidence type="ECO:0000256" key="10">
    <source>
        <dbReference type="HAMAP-Rule" id="MF_00454"/>
    </source>
</evidence>
<protein>
    <recommendedName>
        <fullName evidence="10">Fluoride-specific ion channel FluC</fullName>
    </recommendedName>
</protein>
<comment type="catalytic activity">
    <reaction evidence="8">
        <text>fluoride(in) = fluoride(out)</text>
        <dbReference type="Rhea" id="RHEA:76159"/>
        <dbReference type="ChEBI" id="CHEBI:17051"/>
    </reaction>
    <physiologicalReaction direction="left-to-right" evidence="8">
        <dbReference type="Rhea" id="RHEA:76160"/>
    </physiologicalReaction>
</comment>
<dbReference type="HAMAP" id="MF_00454">
    <property type="entry name" value="FluC"/>
    <property type="match status" value="1"/>
</dbReference>
<dbReference type="GO" id="GO:0005886">
    <property type="term" value="C:plasma membrane"/>
    <property type="evidence" value="ECO:0007669"/>
    <property type="project" value="UniProtKB-SubCell"/>
</dbReference>
<organism evidence="11 12">
    <name type="scientific">Nocardioides terrae</name>
    <dbReference type="NCBI Taxonomy" id="574651"/>
    <lineage>
        <taxon>Bacteria</taxon>
        <taxon>Bacillati</taxon>
        <taxon>Actinomycetota</taxon>
        <taxon>Actinomycetes</taxon>
        <taxon>Propionibacteriales</taxon>
        <taxon>Nocardioidaceae</taxon>
        <taxon>Nocardioides</taxon>
    </lineage>
</organism>
<reference evidence="11 12" key="1">
    <citation type="submission" date="2016-10" db="EMBL/GenBank/DDBJ databases">
        <authorList>
            <person name="de Groot N.N."/>
        </authorList>
    </citation>
    <scope>NUCLEOTIDE SEQUENCE [LARGE SCALE GENOMIC DNA]</scope>
    <source>
        <strain evidence="11 12">CGMCC 1.7056</strain>
    </source>
</reference>
<dbReference type="GO" id="GO:0062054">
    <property type="term" value="F:fluoride channel activity"/>
    <property type="evidence" value="ECO:0007669"/>
    <property type="project" value="UniProtKB-UniRule"/>
</dbReference>
<keyword evidence="2 10" id="KW-1003">Cell membrane</keyword>
<feature type="binding site" evidence="10">
    <location>
        <position position="119"/>
    </location>
    <ligand>
        <name>Na(+)</name>
        <dbReference type="ChEBI" id="CHEBI:29101"/>
        <note>structural</note>
    </ligand>
</feature>
<accession>A0A1I1ICU9</accession>
<evidence type="ECO:0000313" key="11">
    <source>
        <dbReference type="EMBL" id="SFC34229.1"/>
    </source>
</evidence>
<dbReference type="Pfam" id="PF02537">
    <property type="entry name" value="CRCB"/>
    <property type="match status" value="1"/>
</dbReference>
<keyword evidence="3 10" id="KW-0812">Transmembrane</keyword>
<dbReference type="Proteomes" id="UP000198832">
    <property type="component" value="Unassembled WGS sequence"/>
</dbReference>
<evidence type="ECO:0000256" key="7">
    <source>
        <dbReference type="ARBA" id="ARBA00035120"/>
    </source>
</evidence>
<keyword evidence="4 10" id="KW-1133">Transmembrane helix</keyword>
<dbReference type="GO" id="GO:0140114">
    <property type="term" value="P:cellular detoxification of fluoride"/>
    <property type="evidence" value="ECO:0007669"/>
    <property type="project" value="UniProtKB-UniRule"/>
</dbReference>
<evidence type="ECO:0000256" key="8">
    <source>
        <dbReference type="ARBA" id="ARBA00035585"/>
    </source>
</evidence>
<feature type="transmembrane region" description="Helical" evidence="10">
    <location>
        <begin position="141"/>
        <end position="169"/>
    </location>
</feature>
<feature type="binding site" evidence="10">
    <location>
        <position position="122"/>
    </location>
    <ligand>
        <name>Na(+)</name>
        <dbReference type="ChEBI" id="CHEBI:29101"/>
        <note>structural</note>
    </ligand>
</feature>
<keyword evidence="10" id="KW-0915">Sodium</keyword>
<keyword evidence="10" id="KW-0479">Metal-binding</keyword>
<evidence type="ECO:0000256" key="1">
    <source>
        <dbReference type="ARBA" id="ARBA00004651"/>
    </source>
</evidence>
<dbReference type="PANTHER" id="PTHR28259:SF1">
    <property type="entry name" value="FLUORIDE EXPORT PROTEIN 1-RELATED"/>
    <property type="match status" value="1"/>
</dbReference>
<dbReference type="OrthoDB" id="4408652at2"/>
<keyword evidence="12" id="KW-1185">Reference proteome</keyword>
<keyword evidence="10" id="KW-0406">Ion transport</keyword>
<evidence type="ECO:0000256" key="2">
    <source>
        <dbReference type="ARBA" id="ARBA00022475"/>
    </source>
</evidence>
<dbReference type="RefSeq" id="WP_091122755.1">
    <property type="nucleotide sequence ID" value="NZ_FOLB01000005.1"/>
</dbReference>
<dbReference type="GO" id="GO:0046872">
    <property type="term" value="F:metal ion binding"/>
    <property type="evidence" value="ECO:0007669"/>
    <property type="project" value="UniProtKB-KW"/>
</dbReference>
<comment type="function">
    <text evidence="9 10">Fluoride-specific ion channel. Important for reducing fluoride concentration in the cell, thus reducing its toxicity.</text>
</comment>
<keyword evidence="5 10" id="KW-0472">Membrane</keyword>
<evidence type="ECO:0000256" key="5">
    <source>
        <dbReference type="ARBA" id="ARBA00023136"/>
    </source>
</evidence>
<dbReference type="AlphaFoldDB" id="A0A1I1ICU9"/>
<sequence>MSPEREDRDHHLEHSVEADLHRLPVDSDVSATPSPLPLRELVAQHADLVPVIAVGGALGSLARWGLSEALPHGASEVAWGTVVVNVAGSFLLGLLMAFVLDVWAHRRYVRPFLGVGLLGGFTTFSTYELDARGLVASHHPVLALAYVGGSILAGLVAVTIGVVAGRVWIDVRRTPEGRS</sequence>
<comment type="similarity">
    <text evidence="7 10">Belongs to the fluoride channel Fluc/FEX (TC 1.A.43) family.</text>
</comment>
<name>A0A1I1ICU9_9ACTN</name>
<evidence type="ECO:0000256" key="4">
    <source>
        <dbReference type="ARBA" id="ARBA00022989"/>
    </source>
</evidence>
<dbReference type="EMBL" id="FOLB01000005">
    <property type="protein sequence ID" value="SFC34229.1"/>
    <property type="molecule type" value="Genomic_DNA"/>
</dbReference>
<evidence type="ECO:0000256" key="9">
    <source>
        <dbReference type="ARBA" id="ARBA00049940"/>
    </source>
</evidence>
<feature type="transmembrane region" description="Helical" evidence="10">
    <location>
        <begin position="48"/>
        <end position="66"/>
    </location>
</feature>
<evidence type="ECO:0000256" key="6">
    <source>
        <dbReference type="ARBA" id="ARBA00023303"/>
    </source>
</evidence>
<dbReference type="PANTHER" id="PTHR28259">
    <property type="entry name" value="FLUORIDE EXPORT PROTEIN 1-RELATED"/>
    <property type="match status" value="1"/>
</dbReference>
<evidence type="ECO:0000313" key="12">
    <source>
        <dbReference type="Proteomes" id="UP000198832"/>
    </source>
</evidence>
<comment type="activity regulation">
    <text evidence="10">Na(+) is not transported, but it plays an essential structural role and its presence is essential for fluoride channel function.</text>
</comment>
<keyword evidence="10" id="KW-0813">Transport</keyword>
<feature type="transmembrane region" description="Helical" evidence="10">
    <location>
        <begin position="112"/>
        <end position="129"/>
    </location>
</feature>
<dbReference type="STRING" id="574651.SAMN04487968_105245"/>
<keyword evidence="6 10" id="KW-0407">Ion channel</keyword>
<feature type="transmembrane region" description="Helical" evidence="10">
    <location>
        <begin position="78"/>
        <end position="100"/>
    </location>
</feature>
<evidence type="ECO:0000256" key="3">
    <source>
        <dbReference type="ARBA" id="ARBA00022692"/>
    </source>
</evidence>